<comment type="caution">
    <text evidence="1">The sequence shown here is derived from an EMBL/GenBank/DDBJ whole genome shotgun (WGS) entry which is preliminary data.</text>
</comment>
<dbReference type="STRING" id="1457154.CAPSK01_003977"/>
<evidence type="ECO:0000313" key="2">
    <source>
        <dbReference type="Proteomes" id="UP000019812"/>
    </source>
</evidence>
<dbReference type="EMBL" id="JDSS02000038">
    <property type="protein sequence ID" value="KFB66713.1"/>
    <property type="molecule type" value="Genomic_DNA"/>
</dbReference>
<proteinExistence type="predicted"/>
<reference evidence="1 2" key="1">
    <citation type="submission" date="2014-07" db="EMBL/GenBank/DDBJ databases">
        <title>Expanding our view of genomic diversity in Candidatus Accumulibacter clades.</title>
        <authorList>
            <person name="Skennerton C.T."/>
            <person name="Barr J.J."/>
            <person name="Slater F.R."/>
            <person name="Bond P.L."/>
            <person name="Tyson G.W."/>
        </authorList>
    </citation>
    <scope>NUCLEOTIDE SEQUENCE [LARGE SCALE GENOMIC DNA]</scope>
    <source>
        <strain evidence="2">SK-01</strain>
    </source>
</reference>
<sequence length="60" mass="6621">MYIDNKQSSFDVTAYFKGLLGSVVRFGESAIHGKSAKDNQYAGWGVNYMGQGKDPNTRKS</sequence>
<organism evidence="1 2">
    <name type="scientific">Candidatus Accumulibacter vicinus</name>
    <dbReference type="NCBI Taxonomy" id="2954382"/>
    <lineage>
        <taxon>Bacteria</taxon>
        <taxon>Pseudomonadati</taxon>
        <taxon>Pseudomonadota</taxon>
        <taxon>Betaproteobacteria</taxon>
        <taxon>Candidatus Accumulibacter</taxon>
    </lineage>
</organism>
<protein>
    <submittedName>
        <fullName evidence="1">Uncharacterized protein</fullName>
    </submittedName>
</protein>
<dbReference type="RefSeq" id="WP_273703946.1">
    <property type="nucleotide sequence ID" value="NZ_JDSS02000038.1"/>
</dbReference>
<dbReference type="AlphaFoldDB" id="A0A084XW69"/>
<accession>A0A084XW69</accession>
<gene>
    <name evidence="1" type="ORF">CAPSK01_003977</name>
</gene>
<name>A0A084XW69_9PROT</name>
<dbReference type="Proteomes" id="UP000019812">
    <property type="component" value="Unassembled WGS sequence"/>
</dbReference>
<evidence type="ECO:0000313" key="1">
    <source>
        <dbReference type="EMBL" id="KFB66713.1"/>
    </source>
</evidence>